<dbReference type="InterPro" id="IPR035681">
    <property type="entry name" value="ComA-like_MBL"/>
</dbReference>
<dbReference type="EMBL" id="CP003732">
    <property type="protein sequence ID" value="AFV12475.1"/>
    <property type="molecule type" value="Genomic_DNA"/>
</dbReference>
<dbReference type="AlphaFoldDB" id="K4LKI9"/>
<dbReference type="Proteomes" id="UP000000467">
    <property type="component" value="Chromosome"/>
</dbReference>
<dbReference type="OrthoDB" id="9761531at2"/>
<dbReference type="KEGG" id="tpz:Tph_c22850"/>
<dbReference type="Pfam" id="PF00753">
    <property type="entry name" value="Lactamase_B"/>
    <property type="match status" value="1"/>
</dbReference>
<keyword evidence="5" id="KW-1185">Reference proteome</keyword>
<dbReference type="eggNOG" id="COG2333">
    <property type="taxonomic scope" value="Bacteria"/>
</dbReference>
<evidence type="ECO:0000259" key="3">
    <source>
        <dbReference type="SMART" id="SM00849"/>
    </source>
</evidence>
<reference evidence="4 5" key="1">
    <citation type="journal article" date="2012" name="BMC Genomics">
        <title>Genome-guided analysis of physiological and morphological traits of the fermentative acetate oxidizer Thermacetogenium phaeum.</title>
        <authorList>
            <person name="Oehler D."/>
            <person name="Poehlein A."/>
            <person name="Leimbach A."/>
            <person name="Muller N."/>
            <person name="Daniel R."/>
            <person name="Gottschalk G."/>
            <person name="Schink B."/>
        </authorList>
    </citation>
    <scope>NUCLEOTIDE SEQUENCE [LARGE SCALE GENOMIC DNA]</scope>
    <source>
        <strain evidence="5">ATCC BAA-254 / DSM 26808 / PB</strain>
    </source>
</reference>
<dbReference type="CDD" id="cd07731">
    <property type="entry name" value="ComA-like_MBL-fold"/>
    <property type="match status" value="1"/>
</dbReference>
<keyword evidence="2" id="KW-1133">Transmembrane helix</keyword>
<accession>K4LKI9</accession>
<dbReference type="PANTHER" id="PTHR30619:SF7">
    <property type="entry name" value="BETA-LACTAMASE DOMAIN PROTEIN"/>
    <property type="match status" value="1"/>
</dbReference>
<dbReference type="STRING" id="1089553.Tph_c22850"/>
<dbReference type="InterPro" id="IPR036866">
    <property type="entry name" value="RibonucZ/Hydroxyglut_hydro"/>
</dbReference>
<name>K4LKI9_THEPS</name>
<evidence type="ECO:0000256" key="2">
    <source>
        <dbReference type="SAM" id="Phobius"/>
    </source>
</evidence>
<feature type="region of interest" description="Disordered" evidence="1">
    <location>
        <begin position="47"/>
        <end position="79"/>
    </location>
</feature>
<dbReference type="PANTHER" id="PTHR30619">
    <property type="entry name" value="DNA INTERNALIZATION/COMPETENCE PROTEIN COMEC/REC2"/>
    <property type="match status" value="1"/>
</dbReference>
<evidence type="ECO:0000313" key="4">
    <source>
        <dbReference type="EMBL" id="AFV12475.1"/>
    </source>
</evidence>
<organism evidence="4 5">
    <name type="scientific">Thermacetogenium phaeum (strain ATCC BAA-254 / DSM 26808 / PB)</name>
    <dbReference type="NCBI Taxonomy" id="1089553"/>
    <lineage>
        <taxon>Bacteria</taxon>
        <taxon>Bacillati</taxon>
        <taxon>Bacillota</taxon>
        <taxon>Clostridia</taxon>
        <taxon>Thermoanaerobacterales</taxon>
        <taxon>Thermoanaerobacteraceae</taxon>
        <taxon>Thermacetogenium</taxon>
    </lineage>
</organism>
<gene>
    <name evidence="4" type="ordered locus">Tph_c22850</name>
</gene>
<dbReference type="HOGENOM" id="CLU_010363_0_3_9"/>
<sequence length="336" mass="35517">MPGKLIGKSLLGLFQRCGCRILARLVALLLLAVLSIALITGCALPEQPPGAETSGGQGEMAGSPSTGQEPAAAGDESSDAGEGVLRAHFLDVGQGDAIFLELPDGRVMLIDAGPNEAGTKVVSYLREHGVKRIDFLIATHPHADHIGGMDAVIRSFDIGAVYMPRVATGTKTFEEVLLALKEKGLKAKEAKSGVSIPVGEGLAAEFIAPRGSGYEDLNNWSSVLRVCYGDVALLFTGDAEAESEMEMLEAGIPLRADLLKVAHHGSSSSTTPRFLQAVRPKYAVISVGAGNDYGHPHKETLKNLEKAGVQVYRTDRCGTVVFRSDGRTLAVESREK</sequence>
<dbReference type="SUPFAM" id="SSF56281">
    <property type="entry name" value="Metallo-hydrolase/oxidoreductase"/>
    <property type="match status" value="1"/>
</dbReference>
<dbReference type="Gene3D" id="3.60.15.10">
    <property type="entry name" value="Ribonuclease Z/Hydroxyacylglutathione hydrolase-like"/>
    <property type="match status" value="1"/>
</dbReference>
<evidence type="ECO:0000313" key="5">
    <source>
        <dbReference type="Proteomes" id="UP000000467"/>
    </source>
</evidence>
<dbReference type="InterPro" id="IPR001279">
    <property type="entry name" value="Metallo-B-lactamas"/>
</dbReference>
<proteinExistence type="predicted"/>
<protein>
    <submittedName>
        <fullName evidence="4">Beta-lactamase-like protein</fullName>
    </submittedName>
</protein>
<dbReference type="InterPro" id="IPR052159">
    <property type="entry name" value="Competence_DNA_uptake"/>
</dbReference>
<keyword evidence="2" id="KW-0812">Transmembrane</keyword>
<dbReference type="SMART" id="SM00849">
    <property type="entry name" value="Lactamase_B"/>
    <property type="match status" value="1"/>
</dbReference>
<keyword evidence="2" id="KW-0472">Membrane</keyword>
<evidence type="ECO:0000256" key="1">
    <source>
        <dbReference type="SAM" id="MobiDB-lite"/>
    </source>
</evidence>
<feature type="transmembrane region" description="Helical" evidence="2">
    <location>
        <begin position="21"/>
        <end position="39"/>
    </location>
</feature>
<feature type="domain" description="Metallo-beta-lactamase" evidence="3">
    <location>
        <begin position="94"/>
        <end position="289"/>
    </location>
</feature>